<dbReference type="EMBL" id="JBHRXV010000004">
    <property type="protein sequence ID" value="MFC3712445.1"/>
    <property type="molecule type" value="Genomic_DNA"/>
</dbReference>
<evidence type="ECO:0000256" key="2">
    <source>
        <dbReference type="SAM" id="SignalP"/>
    </source>
</evidence>
<comment type="caution">
    <text evidence="3">The sequence shown here is derived from an EMBL/GenBank/DDBJ whole genome shotgun (WGS) entry which is preliminary data.</text>
</comment>
<dbReference type="Proteomes" id="UP001595615">
    <property type="component" value="Unassembled WGS sequence"/>
</dbReference>
<accession>A0ABV7XAI0</accession>
<sequence>MRLALLAGAAAVGTSAAAEDWEPFPTTKFVNDFGGVGLIQTPTARFAEDGQLYFGGSRVYPYERYFVTVQGTPWLEATLRYSSVDNRLYSAVPDFSGDQSYKDRGLDAKVKLFGEGRLRPALAIGARDFLGTGLFSSEYIVISKSAGPFDTSFGMGWGNMGTRGHIRNPLRLLSESFADRGGFTAGGGTLNNSYFKGRRVSLFGGISYETPLPGLTAKVEYDPNDYQTEALNNVFKVDSPINVGLDYRVRSWLHVGASFERGNKIGLKLALTTNFNRRSKAPKIDPPAPPWPLADSPKPGAAEAPADVPAAIVPDAAAAQTAATGMAPAAPANMLGEVDVDQLTMALGKQGIGLIALDHSPSRLTLYVAQARFRNVATGLGRIGRTAFSVIPPSYGAVTIVFVESGVETMAVTVYRSELEKALTPGMGSSDQLFVRTEFDEPPLALSAADYVRETKPGFYYAIRPGLRTTLGRPEQFLLYQFLMRFNAIAELSRGLSASGSLAVNVIDNFDKLRVISDSQLPHVRSDIKEYLAEGKTSMPYLQADYNFNIADGLYGHVYGGFLEEMFAGVGAEMLYRPFDANWAVGWDLTYARQRDYDQWFSLRDYKVLTGHVTGFYHFERLEVDGLVKAGRYLAKDWGATVQLSRTFKSGIRVGGFATFTDVSSREFGEGRFDKGLFITVPLDIFYVRNVRGGLGIGWKPLIRDGGQMLVIRRPLLDTTGSMTMFNMRRDWRDVLE</sequence>
<feature type="region of interest" description="Disordered" evidence="1">
    <location>
        <begin position="278"/>
        <end position="305"/>
    </location>
</feature>
<evidence type="ECO:0000313" key="3">
    <source>
        <dbReference type="EMBL" id="MFC3712445.1"/>
    </source>
</evidence>
<keyword evidence="2" id="KW-0732">Signal</keyword>
<reference evidence="4" key="1">
    <citation type="journal article" date="2019" name="Int. J. Syst. Evol. Microbiol.">
        <title>The Global Catalogue of Microorganisms (GCM) 10K type strain sequencing project: providing services to taxonomists for standard genome sequencing and annotation.</title>
        <authorList>
            <consortium name="The Broad Institute Genomics Platform"/>
            <consortium name="The Broad Institute Genome Sequencing Center for Infectious Disease"/>
            <person name="Wu L."/>
            <person name="Ma J."/>
        </authorList>
    </citation>
    <scope>NUCLEOTIDE SEQUENCE [LARGE SCALE GENOMIC DNA]</scope>
    <source>
        <strain evidence="4">KCTC 42644</strain>
    </source>
</reference>
<evidence type="ECO:0000313" key="4">
    <source>
        <dbReference type="Proteomes" id="UP001595615"/>
    </source>
</evidence>
<feature type="signal peptide" evidence="2">
    <location>
        <begin position="1"/>
        <end position="18"/>
    </location>
</feature>
<proteinExistence type="predicted"/>
<protein>
    <submittedName>
        <fullName evidence="3">YjbH domain-containing protein</fullName>
    </submittedName>
</protein>
<name>A0ABV7XAI0_9SPHN</name>
<dbReference type="Pfam" id="PF06082">
    <property type="entry name" value="YjbH"/>
    <property type="match status" value="1"/>
</dbReference>
<gene>
    <name evidence="3" type="ORF">ACFOMD_07685</name>
</gene>
<feature type="compositionally biased region" description="Low complexity" evidence="1">
    <location>
        <begin position="293"/>
        <end position="305"/>
    </location>
</feature>
<organism evidence="3 4">
    <name type="scientific">Sphingoaurantiacus capsulatus</name>
    <dbReference type="NCBI Taxonomy" id="1771310"/>
    <lineage>
        <taxon>Bacteria</taxon>
        <taxon>Pseudomonadati</taxon>
        <taxon>Pseudomonadota</taxon>
        <taxon>Alphaproteobacteria</taxon>
        <taxon>Sphingomonadales</taxon>
        <taxon>Sphingosinicellaceae</taxon>
        <taxon>Sphingoaurantiacus</taxon>
    </lineage>
</organism>
<dbReference type="RefSeq" id="WP_380859325.1">
    <property type="nucleotide sequence ID" value="NZ_JBHRXV010000004.1"/>
</dbReference>
<keyword evidence="4" id="KW-1185">Reference proteome</keyword>
<feature type="chain" id="PRO_5047027974" evidence="2">
    <location>
        <begin position="19"/>
        <end position="737"/>
    </location>
</feature>
<dbReference type="InterPro" id="IPR010344">
    <property type="entry name" value="YbjH"/>
</dbReference>
<evidence type="ECO:0000256" key="1">
    <source>
        <dbReference type="SAM" id="MobiDB-lite"/>
    </source>
</evidence>